<reference evidence="1" key="1">
    <citation type="submission" date="2014-09" db="EMBL/GenBank/DDBJ databases">
        <authorList>
            <person name="Magalhaes I.L.F."/>
            <person name="Oliveira U."/>
            <person name="Santos F.R."/>
            <person name="Vidigal T.H.D.A."/>
            <person name="Brescovit A.D."/>
            <person name="Santos A.J."/>
        </authorList>
    </citation>
    <scope>NUCLEOTIDE SEQUENCE</scope>
    <source>
        <tissue evidence="1">Shoot tissue taken approximately 20 cm above the soil surface</tissue>
    </source>
</reference>
<proteinExistence type="predicted"/>
<evidence type="ECO:0000313" key="1">
    <source>
        <dbReference type="EMBL" id="JAD61102.1"/>
    </source>
</evidence>
<reference evidence="1" key="2">
    <citation type="journal article" date="2015" name="Data Brief">
        <title>Shoot transcriptome of the giant reed, Arundo donax.</title>
        <authorList>
            <person name="Barrero R.A."/>
            <person name="Guerrero F.D."/>
            <person name="Moolhuijzen P."/>
            <person name="Goolsby J.A."/>
            <person name="Tidwell J."/>
            <person name="Bellgard S.E."/>
            <person name="Bellgard M.I."/>
        </authorList>
    </citation>
    <scope>NUCLEOTIDE SEQUENCE</scope>
    <source>
        <tissue evidence="1">Shoot tissue taken approximately 20 cm above the soil surface</tissue>
    </source>
</reference>
<sequence length="38" mass="4355">MHSSTVESESPHSNHYSCFTTLNHSHPFSLYILLLSLH</sequence>
<dbReference type="AlphaFoldDB" id="A0A0A9BPE1"/>
<organism evidence="1">
    <name type="scientific">Arundo donax</name>
    <name type="common">Giant reed</name>
    <name type="synonym">Donax arundinaceus</name>
    <dbReference type="NCBI Taxonomy" id="35708"/>
    <lineage>
        <taxon>Eukaryota</taxon>
        <taxon>Viridiplantae</taxon>
        <taxon>Streptophyta</taxon>
        <taxon>Embryophyta</taxon>
        <taxon>Tracheophyta</taxon>
        <taxon>Spermatophyta</taxon>
        <taxon>Magnoliopsida</taxon>
        <taxon>Liliopsida</taxon>
        <taxon>Poales</taxon>
        <taxon>Poaceae</taxon>
        <taxon>PACMAD clade</taxon>
        <taxon>Arundinoideae</taxon>
        <taxon>Arundineae</taxon>
        <taxon>Arundo</taxon>
    </lineage>
</organism>
<name>A0A0A9BPE1_ARUDO</name>
<dbReference type="EMBL" id="GBRH01236793">
    <property type="protein sequence ID" value="JAD61102.1"/>
    <property type="molecule type" value="Transcribed_RNA"/>
</dbReference>
<accession>A0A0A9BPE1</accession>
<protein>
    <submittedName>
        <fullName evidence="1">Uncharacterized protein</fullName>
    </submittedName>
</protein>